<reference evidence="3 4" key="1">
    <citation type="submission" date="2017-10" db="EMBL/GenBank/DDBJ databases">
        <title>Two draft genome sequences of Pusillimonas sp. strains isolated from a nitrate- and radionuclide-contaminated groundwater in Russia.</title>
        <authorList>
            <person name="Grouzdev D.S."/>
            <person name="Tourova T.P."/>
            <person name="Goeva M.A."/>
            <person name="Babich T.L."/>
            <person name="Sokolova D.S."/>
            <person name="Abdullin R."/>
            <person name="Poltaraus A.B."/>
            <person name="Toshchakov S.V."/>
            <person name="Nazina T.N."/>
        </authorList>
    </citation>
    <scope>NUCLEOTIDE SEQUENCE [LARGE SCALE GENOMIC DNA]</scope>
    <source>
        <strain evidence="3 4">JR1/69-3-13</strain>
    </source>
</reference>
<dbReference type="InterPro" id="IPR036065">
    <property type="entry name" value="BolA-like_sf"/>
</dbReference>
<dbReference type="InterPro" id="IPR002634">
    <property type="entry name" value="BolA"/>
</dbReference>
<dbReference type="EMBL" id="PDNW01000006">
    <property type="protein sequence ID" value="PLC50237.1"/>
    <property type="molecule type" value="Genomic_DNA"/>
</dbReference>
<dbReference type="Pfam" id="PF01722">
    <property type="entry name" value="BolA"/>
    <property type="match status" value="1"/>
</dbReference>
<accession>A0A2N4U5F9</accession>
<dbReference type="PIRSF" id="PIRSF003113">
    <property type="entry name" value="BolA"/>
    <property type="match status" value="1"/>
</dbReference>
<keyword evidence="4" id="KW-1185">Reference proteome</keyword>
<proteinExistence type="inferred from homology"/>
<gene>
    <name evidence="3" type="ORF">CR159_09550</name>
</gene>
<dbReference type="PANTHER" id="PTHR46229:SF2">
    <property type="entry name" value="BOLA-LIKE PROTEIN 1"/>
    <property type="match status" value="1"/>
</dbReference>
<dbReference type="Gene3D" id="3.30.300.90">
    <property type="entry name" value="BolA-like"/>
    <property type="match status" value="1"/>
</dbReference>
<dbReference type="InterPro" id="IPR050961">
    <property type="entry name" value="BolA/IbaG_stress_morph_reg"/>
</dbReference>
<dbReference type="AlphaFoldDB" id="A0A2N4U5F9"/>
<evidence type="ECO:0000256" key="1">
    <source>
        <dbReference type="ARBA" id="ARBA00005578"/>
    </source>
</evidence>
<protein>
    <submittedName>
        <fullName evidence="3">BolA family transcriptional regulator</fullName>
    </submittedName>
</protein>
<organism evidence="3 4">
    <name type="scientific">Pollutimonas subterranea</name>
    <dbReference type="NCBI Taxonomy" id="2045210"/>
    <lineage>
        <taxon>Bacteria</taxon>
        <taxon>Pseudomonadati</taxon>
        <taxon>Pseudomonadota</taxon>
        <taxon>Betaproteobacteria</taxon>
        <taxon>Burkholderiales</taxon>
        <taxon>Alcaligenaceae</taxon>
        <taxon>Pollutimonas</taxon>
    </lineage>
</organism>
<dbReference type="PANTHER" id="PTHR46229">
    <property type="entry name" value="BOLA TRANSCRIPTION REGULATOR"/>
    <property type="match status" value="1"/>
</dbReference>
<comment type="caution">
    <text evidence="3">The sequence shown here is derived from an EMBL/GenBank/DDBJ whole genome shotgun (WGS) entry which is preliminary data.</text>
</comment>
<evidence type="ECO:0000313" key="4">
    <source>
        <dbReference type="Proteomes" id="UP000234190"/>
    </source>
</evidence>
<dbReference type="SUPFAM" id="SSF82657">
    <property type="entry name" value="BolA-like"/>
    <property type="match status" value="1"/>
</dbReference>
<name>A0A2N4U5F9_9BURK</name>
<sequence>MAMLPTPEQVRQYIADNLPCDHLEVRGDGSHFEALIVSPSFEGKRLIARHQLVYSALGERMKAEIHALSMRTLTPAEYQANPNG</sequence>
<evidence type="ECO:0000313" key="3">
    <source>
        <dbReference type="EMBL" id="PLC50237.1"/>
    </source>
</evidence>
<dbReference type="Proteomes" id="UP000234190">
    <property type="component" value="Unassembled WGS sequence"/>
</dbReference>
<evidence type="ECO:0000256" key="2">
    <source>
        <dbReference type="RuleBase" id="RU003860"/>
    </source>
</evidence>
<comment type="similarity">
    <text evidence="1 2">Belongs to the BolA/IbaG family.</text>
</comment>
<dbReference type="OrthoDB" id="9801469at2"/>